<feature type="transmembrane region" description="Helical" evidence="2">
    <location>
        <begin position="304"/>
        <end position="325"/>
    </location>
</feature>
<sequence>MIASRCALPGQALLLVLISAFLPHLASAARPASAHRHTGHKSRTRRSQRPDRRPAGVLLAVRALESTNTSAPACLRKQQGHPSEIQCPEACPFLRAEPTEMCAFTCVAEGQCHADDPLASFANPETMRCEGCKAVACAQCKTSWKCAKCQEGFVLSRFDTCISPYRGIWWLAYAFILLVVFPVVYYIVMLPFRPVVNKAVLEKGMDFREVCKLLEPSTGLPYRLWRNLGDHYLAGIGVMLHFRWQQLVIAWSLLVCLTLLVVSCFFKTRPAAIKHEPGSPKAFASCEHGIVQQEHEFVVMEKTYFFVVLAIYIISTVGSLAFAIFQRRCANRTADEVISMGDYAVYATGFPIWEGTVKCEEEVKAFFQKCYPDLDIVGASLCWDLYDKKTREWVEEENQKDLWDLDCQLDAQSGDEARRTSRGELLAQDAKWKNTRLECLDVIWGIGPGVTSEEKSEETPEEEVEAKLKLMKTTGAAFIVLGTERQCQEALKRARQSPLLFDEKHPITIAETGVEPETVAWSGFGTSLLVFVLNLILGNIAIFACVIILDIFFYAPYVVYIFMYSDVKGMVGGGLIQGTLLGLLITVCNQIIFQVIGVIAEKCGFKFMPAKRKFYMVQYTVAVFFNTCVDLWTVMLLAQGFSVQEVANKMQDPVHAMGDGGVLSPKAIAEHPAVQRSVYVQLLTYLFPGCLLIPFLLEPVVAGFVSYLLPTWLVRSRPEVDVREAERRLAAPDFDLSRYGDILVNVMLCVLTLAFTYRDLYQVFAWLTVSLVIIYCWDHYRFLRCSSRAVFSSATMEITAQWLVAVPCGILAGVVVFHIWAASDNGFLEPTANLWNHTLKQILMDDLARSYLRLARSTIMWYMLAAFAGHLLFHFAILFWFVPKYSRVHAEHNDMVPYATTATVSPSTWFNANPVHTLRSKHIFKHDPPCIAYAVGKAYLQKPNPQIGQHYTCPMTPKMLRANTAGVLGGGSV</sequence>
<feature type="transmembrane region" description="Helical" evidence="2">
    <location>
        <begin position="800"/>
        <end position="821"/>
    </location>
</feature>
<evidence type="ECO:0000313" key="4">
    <source>
        <dbReference type="EMBL" id="CAE4663115.1"/>
    </source>
</evidence>
<feature type="transmembrane region" description="Helical" evidence="2">
    <location>
        <begin position="621"/>
        <end position="641"/>
    </location>
</feature>
<keyword evidence="2" id="KW-0812">Transmembrane</keyword>
<keyword evidence="2" id="KW-0472">Membrane</keyword>
<feature type="signal peptide" evidence="3">
    <location>
        <begin position="1"/>
        <end position="28"/>
    </location>
</feature>
<proteinExistence type="predicted"/>
<feature type="transmembrane region" description="Helical" evidence="2">
    <location>
        <begin position="575"/>
        <end position="600"/>
    </location>
</feature>
<evidence type="ECO:0000256" key="2">
    <source>
        <dbReference type="SAM" id="Phobius"/>
    </source>
</evidence>
<dbReference type="SUPFAM" id="SSF57184">
    <property type="entry name" value="Growth factor receptor domain"/>
    <property type="match status" value="1"/>
</dbReference>
<dbReference type="InterPro" id="IPR009030">
    <property type="entry name" value="Growth_fac_rcpt_cys_sf"/>
</dbReference>
<dbReference type="AlphaFoldDB" id="A0A7S4WIG0"/>
<feature type="chain" id="PRO_5031371421" description="CSC1/OSCA1-like cytosolic domain-containing protein" evidence="3">
    <location>
        <begin position="29"/>
        <end position="973"/>
    </location>
</feature>
<feature type="transmembrane region" description="Helical" evidence="2">
    <location>
        <begin position="167"/>
        <end position="188"/>
    </location>
</feature>
<accession>A0A7S4WIG0</accession>
<feature type="transmembrane region" description="Helical" evidence="2">
    <location>
        <begin position="736"/>
        <end position="757"/>
    </location>
</feature>
<protein>
    <recommendedName>
        <fullName evidence="5">CSC1/OSCA1-like cytosolic domain-containing protein</fullName>
    </recommendedName>
</protein>
<keyword evidence="3" id="KW-0732">Signal</keyword>
<feature type="transmembrane region" description="Helical" evidence="2">
    <location>
        <begin position="248"/>
        <end position="268"/>
    </location>
</feature>
<organism evidence="4">
    <name type="scientific">Alexandrium monilatum</name>
    <dbReference type="NCBI Taxonomy" id="311494"/>
    <lineage>
        <taxon>Eukaryota</taxon>
        <taxon>Sar</taxon>
        <taxon>Alveolata</taxon>
        <taxon>Dinophyceae</taxon>
        <taxon>Gonyaulacales</taxon>
        <taxon>Pyrocystaceae</taxon>
        <taxon>Alexandrium</taxon>
    </lineage>
</organism>
<dbReference type="EMBL" id="HBNR01085384">
    <property type="protein sequence ID" value="CAE4663115.1"/>
    <property type="molecule type" value="Transcribed_RNA"/>
</dbReference>
<evidence type="ECO:0000256" key="3">
    <source>
        <dbReference type="SAM" id="SignalP"/>
    </source>
</evidence>
<evidence type="ECO:0000256" key="1">
    <source>
        <dbReference type="SAM" id="MobiDB-lite"/>
    </source>
</evidence>
<feature type="transmembrane region" description="Helical" evidence="2">
    <location>
        <begin position="859"/>
        <end position="882"/>
    </location>
</feature>
<evidence type="ECO:0008006" key="5">
    <source>
        <dbReference type="Google" id="ProtNLM"/>
    </source>
</evidence>
<name>A0A7S4WIG0_9DINO</name>
<feature type="transmembrane region" description="Helical" evidence="2">
    <location>
        <begin position="763"/>
        <end position="780"/>
    </location>
</feature>
<feature type="transmembrane region" description="Helical" evidence="2">
    <location>
        <begin position="528"/>
        <end position="555"/>
    </location>
</feature>
<feature type="compositionally biased region" description="Basic residues" evidence="1">
    <location>
        <begin position="33"/>
        <end position="47"/>
    </location>
</feature>
<reference evidence="4" key="1">
    <citation type="submission" date="2021-01" db="EMBL/GenBank/DDBJ databases">
        <authorList>
            <person name="Corre E."/>
            <person name="Pelletier E."/>
            <person name="Niang G."/>
            <person name="Scheremetjew M."/>
            <person name="Finn R."/>
            <person name="Kale V."/>
            <person name="Holt S."/>
            <person name="Cochrane G."/>
            <person name="Meng A."/>
            <person name="Brown T."/>
            <person name="Cohen L."/>
        </authorList>
    </citation>
    <scope>NUCLEOTIDE SEQUENCE</scope>
    <source>
        <strain evidence="4">CCMP3105</strain>
    </source>
</reference>
<keyword evidence="2" id="KW-1133">Transmembrane helix</keyword>
<gene>
    <name evidence="4" type="ORF">AMON00008_LOCUS61138</name>
</gene>
<feature type="transmembrane region" description="Helical" evidence="2">
    <location>
        <begin position="685"/>
        <end position="709"/>
    </location>
</feature>
<feature type="region of interest" description="Disordered" evidence="1">
    <location>
        <begin position="29"/>
        <end position="54"/>
    </location>
</feature>